<dbReference type="Pfam" id="PF00962">
    <property type="entry name" value="A_deaminase"/>
    <property type="match status" value="1"/>
</dbReference>
<comment type="caution">
    <text evidence="9">The sequence shown here is derived from an EMBL/GenBank/DDBJ whole genome shotgun (WGS) entry which is preliminary data.</text>
</comment>
<evidence type="ECO:0000259" key="8">
    <source>
        <dbReference type="Pfam" id="PF00962"/>
    </source>
</evidence>
<keyword evidence="6" id="KW-0546">Nucleotide metabolism</keyword>
<feature type="domain" description="Adenosine deaminase" evidence="8">
    <location>
        <begin position="11"/>
        <end position="333"/>
    </location>
</feature>
<dbReference type="GO" id="GO:0009117">
    <property type="term" value="P:nucleotide metabolic process"/>
    <property type="evidence" value="ECO:0007669"/>
    <property type="project" value="UniProtKB-KW"/>
</dbReference>
<dbReference type="PANTHER" id="PTHR11409:SF42">
    <property type="entry name" value="ADENOSINE DEAMINASE-LIKE PROTEIN"/>
    <property type="match status" value="1"/>
</dbReference>
<evidence type="ECO:0000256" key="6">
    <source>
        <dbReference type="ARBA" id="ARBA00023080"/>
    </source>
</evidence>
<keyword evidence="3" id="KW-0479">Metal-binding</keyword>
<proteinExistence type="inferred from homology"/>
<evidence type="ECO:0000256" key="7">
    <source>
        <dbReference type="ARBA" id="ARBA00048787"/>
    </source>
</evidence>
<evidence type="ECO:0000256" key="1">
    <source>
        <dbReference type="ARBA" id="ARBA00001947"/>
    </source>
</evidence>
<evidence type="ECO:0000256" key="2">
    <source>
        <dbReference type="ARBA" id="ARBA00006676"/>
    </source>
</evidence>
<dbReference type="SUPFAM" id="SSF51556">
    <property type="entry name" value="Metallo-dependent hydrolases"/>
    <property type="match status" value="1"/>
</dbReference>
<dbReference type="InterPro" id="IPR032466">
    <property type="entry name" value="Metal_Hydrolase"/>
</dbReference>
<dbReference type="GO" id="GO:0004000">
    <property type="term" value="F:adenosine deaminase activity"/>
    <property type="evidence" value="ECO:0007669"/>
    <property type="project" value="TreeGrafter"/>
</dbReference>
<gene>
    <name evidence="9" type="ORF">GHI93_06380</name>
</gene>
<evidence type="ECO:0000313" key="10">
    <source>
        <dbReference type="Proteomes" id="UP000439550"/>
    </source>
</evidence>
<evidence type="ECO:0000256" key="5">
    <source>
        <dbReference type="ARBA" id="ARBA00022833"/>
    </source>
</evidence>
<dbReference type="Gene3D" id="3.20.20.140">
    <property type="entry name" value="Metal-dependent hydrolases"/>
    <property type="match status" value="1"/>
</dbReference>
<accession>A0A7X2D0K3</accession>
<dbReference type="InterPro" id="IPR006330">
    <property type="entry name" value="Ado/ade_deaminase"/>
</dbReference>
<dbReference type="Proteomes" id="UP000439550">
    <property type="component" value="Unassembled WGS sequence"/>
</dbReference>
<evidence type="ECO:0000256" key="4">
    <source>
        <dbReference type="ARBA" id="ARBA00022801"/>
    </source>
</evidence>
<dbReference type="GO" id="GO:0046872">
    <property type="term" value="F:metal ion binding"/>
    <property type="evidence" value="ECO:0007669"/>
    <property type="project" value="UniProtKB-KW"/>
</dbReference>
<dbReference type="AlphaFoldDB" id="A0A7X2D0K3"/>
<keyword evidence="5" id="KW-0862">Zinc</keyword>
<sequence length="344" mass="39220">MIDPKIIAKMPKVELHCHLDGSLSVQCIKQLAKNDQIWLPLTDAEILENAQAPETTKTLLEYLKRFDFVLPLLQSAQNLTYATFDVAQQASKDQVKYIEIRFAPMQHLKGNLTLEEAVEAVLEGCQSAQQQFDLKINLLICGLKQEKIAQLEKLPALFDHLPNEHLVGFDLAGDEFNYPMRIFEPLLKQITSRHVQLTLHAGECPHCSQNMRDSITFGATRLGHGVCARDFSSKELQHLIDQKIVLEMAPTSNFQTKAIETLEAYPFKKLYDAGVRVTLNTDNRTVSNTTLQKEYKKISTWYPDFKIKDFEQVNHYAIEGAFISPLEKENLHAQFKAAYKKISE</sequence>
<dbReference type="GO" id="GO:0006154">
    <property type="term" value="P:adenosine catabolic process"/>
    <property type="evidence" value="ECO:0007669"/>
    <property type="project" value="TreeGrafter"/>
</dbReference>
<dbReference type="GO" id="GO:0046103">
    <property type="term" value="P:inosine biosynthetic process"/>
    <property type="evidence" value="ECO:0007669"/>
    <property type="project" value="TreeGrafter"/>
</dbReference>
<keyword evidence="10" id="KW-1185">Reference proteome</keyword>
<name>A0A7X2D0K3_9LACT</name>
<dbReference type="NCBIfam" id="TIGR01430">
    <property type="entry name" value="aden_deam"/>
    <property type="match status" value="1"/>
</dbReference>
<organism evidence="9 10">
    <name type="scientific">Lactococcus hircilactis</name>
    <dbReference type="NCBI Taxonomy" id="1494462"/>
    <lineage>
        <taxon>Bacteria</taxon>
        <taxon>Bacillati</taxon>
        <taxon>Bacillota</taxon>
        <taxon>Bacilli</taxon>
        <taxon>Lactobacillales</taxon>
        <taxon>Streptococcaceae</taxon>
        <taxon>Lactococcus</taxon>
    </lineage>
</organism>
<comment type="similarity">
    <text evidence="2">Belongs to the metallo-dependent hydrolases superfamily. Adenosine and AMP deaminases family.</text>
</comment>
<dbReference type="EMBL" id="WITJ01000007">
    <property type="protein sequence ID" value="MQW39561.1"/>
    <property type="molecule type" value="Genomic_DNA"/>
</dbReference>
<dbReference type="RefSeq" id="WP_343030327.1">
    <property type="nucleotide sequence ID" value="NZ_CBCRWP010000027.1"/>
</dbReference>
<evidence type="ECO:0000313" key="9">
    <source>
        <dbReference type="EMBL" id="MQW39561.1"/>
    </source>
</evidence>
<dbReference type="InterPro" id="IPR001365">
    <property type="entry name" value="A_deaminase_dom"/>
</dbReference>
<comment type="catalytic activity">
    <reaction evidence="7">
        <text>N(6)-methyl-AMP + H2O + H(+) = IMP + methylamine</text>
        <dbReference type="Rhea" id="RHEA:16001"/>
        <dbReference type="ChEBI" id="CHEBI:15377"/>
        <dbReference type="ChEBI" id="CHEBI:15378"/>
        <dbReference type="ChEBI" id="CHEBI:58053"/>
        <dbReference type="ChEBI" id="CHEBI:59338"/>
        <dbReference type="ChEBI" id="CHEBI:144842"/>
    </reaction>
    <physiologicalReaction direction="left-to-right" evidence="7">
        <dbReference type="Rhea" id="RHEA:16002"/>
    </physiologicalReaction>
</comment>
<evidence type="ECO:0000256" key="3">
    <source>
        <dbReference type="ARBA" id="ARBA00022723"/>
    </source>
</evidence>
<reference evidence="9 10" key="1">
    <citation type="submission" date="2019-10" db="EMBL/GenBank/DDBJ databases">
        <authorList>
            <person name="Dong K."/>
        </authorList>
    </citation>
    <scope>NUCLEOTIDE SEQUENCE [LARGE SCALE GENOMIC DNA]</scope>
    <source>
        <strain evidence="9 10">DSM 28960</strain>
    </source>
</reference>
<protein>
    <submittedName>
        <fullName evidence="9">Adenosine deaminase</fullName>
        <ecNumber evidence="9">3.5.4.4</ecNumber>
    </submittedName>
</protein>
<keyword evidence="4 9" id="KW-0378">Hydrolase</keyword>
<dbReference type="EC" id="3.5.4.4" evidence="9"/>
<comment type="cofactor">
    <cofactor evidence="1">
        <name>Zn(2+)</name>
        <dbReference type="ChEBI" id="CHEBI:29105"/>
    </cofactor>
</comment>
<dbReference type="PANTHER" id="PTHR11409">
    <property type="entry name" value="ADENOSINE DEAMINASE"/>
    <property type="match status" value="1"/>
</dbReference>